<protein>
    <submittedName>
        <fullName evidence="1">Uncharacterized protein</fullName>
    </submittedName>
</protein>
<evidence type="ECO:0000313" key="1">
    <source>
        <dbReference type="EMBL" id="KAK8390636.1"/>
    </source>
</evidence>
<reference evidence="1 2" key="1">
    <citation type="submission" date="2023-03" db="EMBL/GenBank/DDBJ databases">
        <title>High-quality genome of Scylla paramamosain provides insights in environmental adaptation.</title>
        <authorList>
            <person name="Zhang L."/>
        </authorList>
    </citation>
    <scope>NUCLEOTIDE SEQUENCE [LARGE SCALE GENOMIC DNA]</scope>
    <source>
        <strain evidence="1">LZ_2023a</strain>
        <tissue evidence="1">Muscle</tissue>
    </source>
</reference>
<dbReference type="EMBL" id="JARAKH010000025">
    <property type="protein sequence ID" value="KAK8390636.1"/>
    <property type="molecule type" value="Genomic_DNA"/>
</dbReference>
<name>A0AAW0TVF5_SCYPA</name>
<sequence length="155" mass="16514">MSAGSTTTTTATTTTITTAAATTCLSPRTQARTHQDFFVGIPVGVAAKDLCCATEYPKCERGDPSFTTGIRGSRLKAHTVANQQQASATQAAQRIKTAMARSTPNPHHCPRHTGGLNHCHSTYLTSPAPVERADDPSDTEFVKVTVRTERRVSDG</sequence>
<comment type="caution">
    <text evidence="1">The sequence shown here is derived from an EMBL/GenBank/DDBJ whole genome shotgun (WGS) entry which is preliminary data.</text>
</comment>
<dbReference type="Proteomes" id="UP001487740">
    <property type="component" value="Unassembled WGS sequence"/>
</dbReference>
<accession>A0AAW0TVF5</accession>
<proteinExistence type="predicted"/>
<evidence type="ECO:0000313" key="2">
    <source>
        <dbReference type="Proteomes" id="UP001487740"/>
    </source>
</evidence>
<gene>
    <name evidence="1" type="ORF">O3P69_010380</name>
</gene>
<organism evidence="1 2">
    <name type="scientific">Scylla paramamosain</name>
    <name type="common">Mud crab</name>
    <dbReference type="NCBI Taxonomy" id="85552"/>
    <lineage>
        <taxon>Eukaryota</taxon>
        <taxon>Metazoa</taxon>
        <taxon>Ecdysozoa</taxon>
        <taxon>Arthropoda</taxon>
        <taxon>Crustacea</taxon>
        <taxon>Multicrustacea</taxon>
        <taxon>Malacostraca</taxon>
        <taxon>Eumalacostraca</taxon>
        <taxon>Eucarida</taxon>
        <taxon>Decapoda</taxon>
        <taxon>Pleocyemata</taxon>
        <taxon>Brachyura</taxon>
        <taxon>Eubrachyura</taxon>
        <taxon>Portunoidea</taxon>
        <taxon>Portunidae</taxon>
        <taxon>Portuninae</taxon>
        <taxon>Scylla</taxon>
    </lineage>
</organism>
<keyword evidence="2" id="KW-1185">Reference proteome</keyword>
<dbReference type="AlphaFoldDB" id="A0AAW0TVF5"/>